<dbReference type="RefSeq" id="WP_234862018.1">
    <property type="nucleotide sequence ID" value="NZ_JAKEVZ010000010.1"/>
</dbReference>
<feature type="transmembrane region" description="Helical" evidence="1">
    <location>
        <begin position="61"/>
        <end position="79"/>
    </location>
</feature>
<evidence type="ECO:0000313" key="2">
    <source>
        <dbReference type="EMBL" id="MCF1752098.1"/>
    </source>
</evidence>
<name>A0ABS9BVK5_9BACT</name>
<comment type="caution">
    <text evidence="2">The sequence shown here is derived from an EMBL/GenBank/DDBJ whole genome shotgun (WGS) entry which is preliminary data.</text>
</comment>
<evidence type="ECO:0000313" key="3">
    <source>
        <dbReference type="Proteomes" id="UP001201449"/>
    </source>
</evidence>
<keyword evidence="1" id="KW-0472">Membrane</keyword>
<sequence length="109" mass="12659">MWTTTSLWFEIAVVSIIYALGNILLGHFEERTPKVRRVGKYLLTLVMVCGISVMFGRSVAMIFLSAFILPLVYIHGYFLPKKKGINGWTGEPKAKYYEYRKWDKDIFSK</sequence>
<keyword evidence="1" id="KW-0812">Transmembrane</keyword>
<evidence type="ECO:0000256" key="1">
    <source>
        <dbReference type="SAM" id="Phobius"/>
    </source>
</evidence>
<keyword evidence="1" id="KW-1133">Transmembrane helix</keyword>
<keyword evidence="3" id="KW-1185">Reference proteome</keyword>
<organism evidence="2 3">
    <name type="scientific">Mariniradius sediminis</name>
    <dbReference type="NCBI Taxonomy" id="2909237"/>
    <lineage>
        <taxon>Bacteria</taxon>
        <taxon>Pseudomonadati</taxon>
        <taxon>Bacteroidota</taxon>
        <taxon>Cytophagia</taxon>
        <taxon>Cytophagales</taxon>
        <taxon>Cyclobacteriaceae</taxon>
        <taxon>Mariniradius</taxon>
    </lineage>
</organism>
<accession>A0ABS9BVK5</accession>
<reference evidence="2 3" key="1">
    <citation type="submission" date="2022-01" db="EMBL/GenBank/DDBJ databases">
        <title>Mariniradius saccharolyticus sp. nov., isolated from sediment of a river.</title>
        <authorList>
            <person name="Liu H."/>
        </authorList>
    </citation>
    <scope>NUCLEOTIDE SEQUENCE [LARGE SCALE GENOMIC DNA]</scope>
    <source>
        <strain evidence="2 3">RY-2</strain>
    </source>
</reference>
<dbReference type="EMBL" id="JAKEVZ010000010">
    <property type="protein sequence ID" value="MCF1752098.1"/>
    <property type="molecule type" value="Genomic_DNA"/>
</dbReference>
<gene>
    <name evidence="2" type="ORF">L0U89_13585</name>
</gene>
<proteinExistence type="predicted"/>
<feature type="transmembrane region" description="Helical" evidence="1">
    <location>
        <begin position="6"/>
        <end position="26"/>
    </location>
</feature>
<dbReference type="Proteomes" id="UP001201449">
    <property type="component" value="Unassembled WGS sequence"/>
</dbReference>
<feature type="transmembrane region" description="Helical" evidence="1">
    <location>
        <begin position="38"/>
        <end position="55"/>
    </location>
</feature>
<protein>
    <submittedName>
        <fullName evidence="2">Uncharacterized protein</fullName>
    </submittedName>
</protein>